<protein>
    <submittedName>
        <fullName evidence="4">IucA/IucC family siderophore biosynthesis protein</fullName>
    </submittedName>
</protein>
<dbReference type="Gene3D" id="6.10.250.3370">
    <property type="match status" value="1"/>
</dbReference>
<feature type="domain" description="Aerobactin siderophore biosynthesis IucA/IucC N-terminal" evidence="2">
    <location>
        <begin position="168"/>
        <end position="416"/>
    </location>
</feature>
<reference evidence="4 5" key="1">
    <citation type="submission" date="2018-08" db="EMBL/GenBank/DDBJ databases">
        <title>Chitinophaga sp. K20C18050901, a novel bacterium isolated from forest soil.</title>
        <authorList>
            <person name="Wang C."/>
        </authorList>
    </citation>
    <scope>NUCLEOTIDE SEQUENCE [LARGE SCALE GENOMIC DNA]</scope>
    <source>
        <strain evidence="4 5">K20C18050901</strain>
    </source>
</reference>
<dbReference type="Gene3D" id="1.10.510.40">
    <property type="match status" value="1"/>
</dbReference>
<dbReference type="RefSeq" id="WP_116855366.1">
    <property type="nucleotide sequence ID" value="NZ_QTJV01000008.1"/>
</dbReference>
<name>A0A3E1NYD1_9BACT</name>
<evidence type="ECO:0000313" key="5">
    <source>
        <dbReference type="Proteomes" id="UP000261174"/>
    </source>
</evidence>
<accession>A0A3E1NYD1</accession>
<feature type="domain" description="Aerobactin siderophore biosynthesis IucA/IucC-like C-terminal" evidence="3">
    <location>
        <begin position="438"/>
        <end position="595"/>
    </location>
</feature>
<gene>
    <name evidence="4" type="ORF">DXN04_21065</name>
</gene>
<comment type="caution">
    <text evidence="4">The sequence shown here is derived from an EMBL/GenBank/DDBJ whole genome shotgun (WGS) entry which is preliminary data.</text>
</comment>
<dbReference type="PANTHER" id="PTHR34384">
    <property type="entry name" value="L-2,3-DIAMINOPROPANOATE--CITRATE LIGASE"/>
    <property type="match status" value="1"/>
</dbReference>
<dbReference type="GO" id="GO:0019290">
    <property type="term" value="P:siderophore biosynthetic process"/>
    <property type="evidence" value="ECO:0007669"/>
    <property type="project" value="InterPro"/>
</dbReference>
<dbReference type="EMBL" id="QTJV01000008">
    <property type="protein sequence ID" value="RFM32930.1"/>
    <property type="molecule type" value="Genomic_DNA"/>
</dbReference>
<sequence length="627" mass="70876">MKNDSMKQAAQVVANLQPALWACANRLHVCKIISEFTHELLLAPVLEYEEGGWGYYRLTAPGALVATAALDTKESTSNPDTQSSDPITYTFRARILSLNHWYIDKSSLKKSSGAIDSLHFILEFKDLLNISTSQLPSYLEEITNTLYGSTYMMANHTLTSSDLVNAGYQTLEHAMNSGHPCFVANNGRIGFDANDYRAYAPEADAPIRLIWLAGHKSRTGYAAVDTLPYNLLMEKELGDRTLTAFNKVLKEKGVDTADYFFIPVHPWQWYNKLAMVFAPDIANNLLICLGEGPDDFSAQQSIRTFYNLSHPDKHYTKTAIGVLNMGFVRGLTPYYMDSTPPITEWIKSAIAADPYIQKLGFTLLCEVATVGYRNMYYEPFGKTSAYNKMLAALWRESPATVLQPGQQLMTMAALLHIDFNGNSLLHELIKAAGISTTDWLRKYLQAYLTPLLHCFYEHDLVFMPHGENLILVMENHVPVKAIMKDITEEIGVFSYKEEIPEKGRRICVTVPEELRALSILTDVFDCFFRFIGQILVEHCDYPEDKFWQLVAATIHAYQEDHPEHAEKFEQYDLFAEEFILSCLNRLQLRNNKQMVDLADPAGSLQLAGMLRNPIAVYKKANVSFSHA</sequence>
<dbReference type="PANTHER" id="PTHR34384:SF6">
    <property type="entry name" value="STAPHYLOFERRIN B SYNTHASE"/>
    <property type="match status" value="1"/>
</dbReference>
<dbReference type="Gene3D" id="3.30.310.280">
    <property type="match status" value="1"/>
</dbReference>
<evidence type="ECO:0000259" key="3">
    <source>
        <dbReference type="Pfam" id="PF06276"/>
    </source>
</evidence>
<evidence type="ECO:0000256" key="1">
    <source>
        <dbReference type="ARBA" id="ARBA00004924"/>
    </source>
</evidence>
<evidence type="ECO:0000259" key="2">
    <source>
        <dbReference type="Pfam" id="PF04183"/>
    </source>
</evidence>
<organism evidence="4 5">
    <name type="scientific">Chitinophaga silvisoli</name>
    <dbReference type="NCBI Taxonomy" id="2291814"/>
    <lineage>
        <taxon>Bacteria</taxon>
        <taxon>Pseudomonadati</taxon>
        <taxon>Bacteroidota</taxon>
        <taxon>Chitinophagia</taxon>
        <taxon>Chitinophagales</taxon>
        <taxon>Chitinophagaceae</taxon>
        <taxon>Chitinophaga</taxon>
    </lineage>
</organism>
<dbReference type="Pfam" id="PF06276">
    <property type="entry name" value="FhuF"/>
    <property type="match status" value="1"/>
</dbReference>
<evidence type="ECO:0000313" key="4">
    <source>
        <dbReference type="EMBL" id="RFM32930.1"/>
    </source>
</evidence>
<dbReference type="InterPro" id="IPR007310">
    <property type="entry name" value="Aerobactin_biosyn_IucA/IucC_N"/>
</dbReference>
<dbReference type="InterPro" id="IPR022770">
    <property type="entry name" value="IucA/IucC-like_C"/>
</dbReference>
<dbReference type="OrthoDB" id="495728at2"/>
<dbReference type="Proteomes" id="UP000261174">
    <property type="component" value="Unassembled WGS sequence"/>
</dbReference>
<proteinExistence type="predicted"/>
<keyword evidence="5" id="KW-1185">Reference proteome</keyword>
<dbReference type="InterPro" id="IPR037455">
    <property type="entry name" value="LucA/IucC-like"/>
</dbReference>
<dbReference type="Pfam" id="PF04183">
    <property type="entry name" value="IucA_IucC"/>
    <property type="match status" value="1"/>
</dbReference>
<comment type="pathway">
    <text evidence="1">Siderophore biosynthesis.</text>
</comment>
<dbReference type="AlphaFoldDB" id="A0A3E1NYD1"/>
<dbReference type="GO" id="GO:0016881">
    <property type="term" value="F:acid-amino acid ligase activity"/>
    <property type="evidence" value="ECO:0007669"/>
    <property type="project" value="UniProtKB-ARBA"/>
</dbReference>